<feature type="domain" description="Nudix hydrolase" evidence="5">
    <location>
        <begin position="333"/>
        <end position="462"/>
    </location>
</feature>
<evidence type="ECO:0000313" key="7">
    <source>
        <dbReference type="Proteomes" id="UP000605670"/>
    </source>
</evidence>
<dbReference type="GO" id="GO:0046872">
    <property type="term" value="F:metal ion binding"/>
    <property type="evidence" value="ECO:0007669"/>
    <property type="project" value="UniProtKB-KW"/>
</dbReference>
<dbReference type="Pfam" id="PF00293">
    <property type="entry name" value="NUDIX"/>
    <property type="match status" value="1"/>
</dbReference>
<dbReference type="Gene3D" id="3.90.79.10">
    <property type="entry name" value="Nucleoside Triphosphate Pyrophosphohydrolase"/>
    <property type="match status" value="1"/>
</dbReference>
<keyword evidence="2" id="KW-0479">Metal-binding</keyword>
<dbReference type="CDD" id="cd04690">
    <property type="entry name" value="NUDIX_Hydrolase"/>
    <property type="match status" value="1"/>
</dbReference>
<evidence type="ECO:0000256" key="1">
    <source>
        <dbReference type="ARBA" id="ARBA00001947"/>
    </source>
</evidence>
<keyword evidence="3" id="KW-0378">Hydrolase</keyword>
<dbReference type="SUPFAM" id="SSF55811">
    <property type="entry name" value="Nudix"/>
    <property type="match status" value="1"/>
</dbReference>
<dbReference type="SUPFAM" id="SSF53187">
    <property type="entry name" value="Zn-dependent exopeptidases"/>
    <property type="match status" value="1"/>
</dbReference>
<dbReference type="Proteomes" id="UP000605670">
    <property type="component" value="Unassembled WGS sequence"/>
</dbReference>
<dbReference type="PANTHER" id="PTHR37326">
    <property type="entry name" value="BLL3975 PROTEIN"/>
    <property type="match status" value="1"/>
</dbReference>
<dbReference type="Pfam" id="PF24827">
    <property type="entry name" value="AstE_AspA_cat"/>
    <property type="match status" value="1"/>
</dbReference>
<name>A0A917BPS4_9MICO</name>
<dbReference type="InterPro" id="IPR000086">
    <property type="entry name" value="NUDIX_hydrolase_dom"/>
</dbReference>
<keyword evidence="7" id="KW-1185">Reference proteome</keyword>
<dbReference type="InterPro" id="IPR015797">
    <property type="entry name" value="NUDIX_hydrolase-like_dom_sf"/>
</dbReference>
<dbReference type="PROSITE" id="PS51462">
    <property type="entry name" value="NUDIX"/>
    <property type="match status" value="1"/>
</dbReference>
<dbReference type="PANTHER" id="PTHR37326:SF2">
    <property type="entry name" value="SUCCINYLGLUTAMATE DESUCCINYLASE_ASPARTOACYLASE FAMILY PROTEIN"/>
    <property type="match status" value="1"/>
</dbReference>
<evidence type="ECO:0000313" key="6">
    <source>
        <dbReference type="EMBL" id="GGF52157.1"/>
    </source>
</evidence>
<protein>
    <recommendedName>
        <fullName evidence="5">Nudix hydrolase domain-containing protein</fullName>
    </recommendedName>
</protein>
<evidence type="ECO:0000259" key="5">
    <source>
        <dbReference type="PROSITE" id="PS51462"/>
    </source>
</evidence>
<organism evidence="6 7">
    <name type="scientific">Ornithinimicrobium tianjinense</name>
    <dbReference type="NCBI Taxonomy" id="1195761"/>
    <lineage>
        <taxon>Bacteria</taxon>
        <taxon>Bacillati</taxon>
        <taxon>Actinomycetota</taxon>
        <taxon>Actinomycetes</taxon>
        <taxon>Micrococcales</taxon>
        <taxon>Ornithinimicrobiaceae</taxon>
        <taxon>Ornithinimicrobium</taxon>
    </lineage>
</organism>
<dbReference type="InterPro" id="IPR053138">
    <property type="entry name" value="N-alpha-Ac-DABA_deacetylase"/>
</dbReference>
<dbReference type="RefSeq" id="WP_188430393.1">
    <property type="nucleotide sequence ID" value="NZ_BAABKH010000003.1"/>
</dbReference>
<accession>A0A917BPS4</accession>
<dbReference type="InterPro" id="IPR055438">
    <property type="entry name" value="AstE_AspA_cat"/>
</dbReference>
<evidence type="ECO:0000256" key="2">
    <source>
        <dbReference type="ARBA" id="ARBA00022723"/>
    </source>
</evidence>
<comment type="cofactor">
    <cofactor evidence="1">
        <name>Zn(2+)</name>
        <dbReference type="ChEBI" id="CHEBI:29105"/>
    </cofactor>
</comment>
<evidence type="ECO:0000256" key="3">
    <source>
        <dbReference type="ARBA" id="ARBA00022801"/>
    </source>
</evidence>
<dbReference type="AlphaFoldDB" id="A0A917BPS4"/>
<comment type="caution">
    <text evidence="6">The sequence shown here is derived from an EMBL/GenBank/DDBJ whole genome shotgun (WGS) entry which is preliminary data.</text>
</comment>
<reference evidence="6" key="1">
    <citation type="journal article" date="2014" name="Int. J. Syst. Evol. Microbiol.">
        <title>Complete genome sequence of Corynebacterium casei LMG S-19264T (=DSM 44701T), isolated from a smear-ripened cheese.</title>
        <authorList>
            <consortium name="US DOE Joint Genome Institute (JGI-PGF)"/>
            <person name="Walter F."/>
            <person name="Albersmeier A."/>
            <person name="Kalinowski J."/>
            <person name="Ruckert C."/>
        </authorList>
    </citation>
    <scope>NUCLEOTIDE SEQUENCE</scope>
    <source>
        <strain evidence="6">CGMCC 1.12160</strain>
    </source>
</reference>
<keyword evidence="4" id="KW-0862">Zinc</keyword>
<gene>
    <name evidence="6" type="ORF">GCM10011366_20050</name>
</gene>
<proteinExistence type="predicted"/>
<dbReference type="EMBL" id="BMEM01000003">
    <property type="protein sequence ID" value="GGF52157.1"/>
    <property type="molecule type" value="Genomic_DNA"/>
</dbReference>
<sequence>MSRSRAVRASFPIGGVKVRVGQRREVKLDVSRLVTGAEVTLPVHVVHGREDGPVVWLDAAIHGDEVVGIEVIRRALARLSPRTLRGTVLAVPIVNVLGVMTGDRYLPDRRDLNRSFPGSPRGSLASRIAHLLMTEVVAKCEVGIDLHTGSDRRSNLPQVRCDLDDERTRTLAEAFGAPVIYHAKLRDGSLRSAAREAGARVLLYEAGEAWRLDEYAVGPGVDGVLRVLGALGMITQEELDASLTSRPVGPSVVCRRSAWVRARRTGMLHMEAVLGQQVTLGQRLGTLYDSYGRRLAIVKADRDGVVIGRTEAPLVNSGDAVVHIAEIEPVPEPDPIVVAGVVLRDEAGRLLTVRKHGTSRFMLPGGKLEPGENAVEAGVREVWEEVGLRLDASDVYVLGEYDGRAANEPGARLLSTVLVAPLTGEPQPTGEIAELRWLTPEEMARVSAVDADDLAPLLTDHVLPALGH</sequence>
<dbReference type="CDD" id="cd06251">
    <property type="entry name" value="M14_ASTE_ASPA-like"/>
    <property type="match status" value="1"/>
</dbReference>
<reference evidence="6" key="2">
    <citation type="submission" date="2020-09" db="EMBL/GenBank/DDBJ databases">
        <authorList>
            <person name="Sun Q."/>
            <person name="Zhou Y."/>
        </authorList>
    </citation>
    <scope>NUCLEOTIDE SEQUENCE</scope>
    <source>
        <strain evidence="6">CGMCC 1.12160</strain>
    </source>
</reference>
<dbReference type="GO" id="GO:0016788">
    <property type="term" value="F:hydrolase activity, acting on ester bonds"/>
    <property type="evidence" value="ECO:0007669"/>
    <property type="project" value="InterPro"/>
</dbReference>
<dbReference type="Gene3D" id="3.40.630.10">
    <property type="entry name" value="Zn peptidases"/>
    <property type="match status" value="1"/>
</dbReference>
<evidence type="ECO:0000256" key="4">
    <source>
        <dbReference type="ARBA" id="ARBA00022833"/>
    </source>
</evidence>